<protein>
    <recommendedName>
        <fullName evidence="1">Heterokaryon incompatibility domain-containing protein</fullName>
    </recommendedName>
</protein>
<dbReference type="PANTHER" id="PTHR24148">
    <property type="entry name" value="ANKYRIN REPEAT DOMAIN-CONTAINING PROTEIN 39 HOMOLOG-RELATED"/>
    <property type="match status" value="1"/>
</dbReference>
<dbReference type="PANTHER" id="PTHR24148:SF64">
    <property type="entry name" value="HETEROKARYON INCOMPATIBILITY DOMAIN-CONTAINING PROTEIN"/>
    <property type="match status" value="1"/>
</dbReference>
<comment type="caution">
    <text evidence="2">The sequence shown here is derived from an EMBL/GenBank/DDBJ whole genome shotgun (WGS) entry which is preliminary data.</text>
</comment>
<evidence type="ECO:0000313" key="3">
    <source>
        <dbReference type="Proteomes" id="UP001280581"/>
    </source>
</evidence>
<dbReference type="InterPro" id="IPR052895">
    <property type="entry name" value="HetReg/Transcr_Mod"/>
</dbReference>
<dbReference type="Pfam" id="PF06985">
    <property type="entry name" value="HET"/>
    <property type="match status" value="1"/>
</dbReference>
<gene>
    <name evidence="2" type="ORF">GRF29_19g2656745</name>
</gene>
<reference evidence="2 3" key="1">
    <citation type="submission" date="2021-02" db="EMBL/GenBank/DDBJ databases">
        <title>Genome assembly of Pseudopithomyces chartarum.</title>
        <authorList>
            <person name="Jauregui R."/>
            <person name="Singh J."/>
            <person name="Voisey C."/>
        </authorList>
    </citation>
    <scope>NUCLEOTIDE SEQUENCE [LARGE SCALE GENOMIC DNA]</scope>
    <source>
        <strain evidence="2 3">AGR01</strain>
    </source>
</reference>
<dbReference type="EMBL" id="WVTA01000003">
    <property type="protein sequence ID" value="KAK3215235.1"/>
    <property type="molecule type" value="Genomic_DNA"/>
</dbReference>
<dbReference type="AlphaFoldDB" id="A0AAN6M4T4"/>
<accession>A0AAN6M4T4</accession>
<sequence length="695" mass="79159">MDAAPNAKYNPVYSGAIDGTSFRLLRFSKSQHGGFTGLLKKFELARAPRFYSASYTWGTKTYSGATIKFKAGELPVLQGLQPFLQMVSEHGDFYDDDWWWIDSLCINLADGKERESQVRIMADIYRRAKRTMVWLGEEVDGNSDCRGAIQFLHYLQDLQPVFSGLRADLARTSLRSPYMAAHWSSASSLLARPWFKRVWTVQEMMLPGEVKFYCGKDSISRGKLKTAMYSIFLCSIGDRDIDVELIPRKSFDLAFNRRRIHQWHMNPKSHGISLVAILAYMGNHSASDPRDRVYSVLGLVTERDRQLVGNPEYQTSVQHQYAKLVRSFYNEYRSLDVICFSHTFNRYAETEDPGIESAVPSWVPDWRVYTKYASPVPLMASQSANEHIGNFRPLHGQDWKAKYDAPGGRLHGLANVRFHEDLKEAWCDGVILDTIDTLGALESCHPRCESFVCAQERPLHGLLQDSMDPDPGHRAPSNPIALISSIARSLVLDRQDKYLRFVAPDYYISDFLIICSACLDPEILPEALHHTMDPDFAAWFHHNRHLRFGPWTLEHIVKTIVSSTDPSLYESLPPPTLHSTSLSHRVNMVPPDSHADVNSDYADNFLSRFWDTSRKKSRRLMTTKEGHIGMAPCRARPGDAVVVLFACSIPFVLRRVGAREAWQVIGEAYVDGFMNGEVDRLLKRGIRSIHRFRLV</sequence>
<evidence type="ECO:0000313" key="2">
    <source>
        <dbReference type="EMBL" id="KAK3215235.1"/>
    </source>
</evidence>
<dbReference type="Pfam" id="PF26639">
    <property type="entry name" value="Het-6_barrel"/>
    <property type="match status" value="1"/>
</dbReference>
<name>A0AAN6M4T4_9PLEO</name>
<keyword evidence="3" id="KW-1185">Reference proteome</keyword>
<feature type="domain" description="Heterokaryon incompatibility" evidence="1">
    <location>
        <begin position="54"/>
        <end position="203"/>
    </location>
</feature>
<dbReference type="InterPro" id="IPR010730">
    <property type="entry name" value="HET"/>
</dbReference>
<evidence type="ECO:0000259" key="1">
    <source>
        <dbReference type="Pfam" id="PF06985"/>
    </source>
</evidence>
<dbReference type="Proteomes" id="UP001280581">
    <property type="component" value="Unassembled WGS sequence"/>
</dbReference>
<proteinExistence type="predicted"/>
<organism evidence="2 3">
    <name type="scientific">Pseudopithomyces chartarum</name>
    <dbReference type="NCBI Taxonomy" id="1892770"/>
    <lineage>
        <taxon>Eukaryota</taxon>
        <taxon>Fungi</taxon>
        <taxon>Dikarya</taxon>
        <taxon>Ascomycota</taxon>
        <taxon>Pezizomycotina</taxon>
        <taxon>Dothideomycetes</taxon>
        <taxon>Pleosporomycetidae</taxon>
        <taxon>Pleosporales</taxon>
        <taxon>Massarineae</taxon>
        <taxon>Didymosphaeriaceae</taxon>
        <taxon>Pseudopithomyces</taxon>
    </lineage>
</organism>